<reference evidence="2" key="2">
    <citation type="submission" date="2023-11" db="UniProtKB">
        <authorList>
            <consortium name="WormBaseParasite"/>
        </authorList>
    </citation>
    <scope>IDENTIFICATION</scope>
</reference>
<dbReference type="Proteomes" id="UP000050795">
    <property type="component" value="Unassembled WGS sequence"/>
</dbReference>
<keyword evidence="1" id="KW-1185">Reference proteome</keyword>
<evidence type="ECO:0000313" key="1">
    <source>
        <dbReference type="Proteomes" id="UP000050795"/>
    </source>
</evidence>
<reference evidence="1" key="1">
    <citation type="submission" date="2022-06" db="EMBL/GenBank/DDBJ databases">
        <authorList>
            <person name="Berger JAMES D."/>
            <person name="Berger JAMES D."/>
        </authorList>
    </citation>
    <scope>NUCLEOTIDE SEQUENCE [LARGE SCALE GENOMIC DNA]</scope>
</reference>
<dbReference type="AlphaFoldDB" id="A0AA85K3X2"/>
<protein>
    <submittedName>
        <fullName evidence="2">Uncharacterized protein</fullName>
    </submittedName>
</protein>
<organism evidence="1 2">
    <name type="scientific">Trichobilharzia regenti</name>
    <name type="common">Nasal bird schistosome</name>
    <dbReference type="NCBI Taxonomy" id="157069"/>
    <lineage>
        <taxon>Eukaryota</taxon>
        <taxon>Metazoa</taxon>
        <taxon>Spiralia</taxon>
        <taxon>Lophotrochozoa</taxon>
        <taxon>Platyhelminthes</taxon>
        <taxon>Trematoda</taxon>
        <taxon>Digenea</taxon>
        <taxon>Strigeidida</taxon>
        <taxon>Schistosomatoidea</taxon>
        <taxon>Schistosomatidae</taxon>
        <taxon>Trichobilharzia</taxon>
    </lineage>
</organism>
<evidence type="ECO:0000313" key="2">
    <source>
        <dbReference type="WBParaSite" id="TREG1_61150.1"/>
    </source>
</evidence>
<sequence>QYHTYHSAAVGKNIAIYFSQYTVANGVKLVDITMRCSARQKEMAKQNNSTTIEQRMDECREFIPDFLLTSNPLEYLSTSENTRCKV</sequence>
<dbReference type="WBParaSite" id="TREG1_61150.1">
    <property type="protein sequence ID" value="TREG1_61150.1"/>
    <property type="gene ID" value="TREG1_61150"/>
</dbReference>
<name>A0AA85K3X2_TRIRE</name>
<proteinExistence type="predicted"/>
<accession>A0AA85K3X2</accession>